<dbReference type="PROSITE" id="PS51897">
    <property type="entry name" value="ANNEXIN_2"/>
    <property type="match status" value="4"/>
</dbReference>
<keyword evidence="2 6" id="KW-0677">Repeat</keyword>
<proteinExistence type="inferred from homology"/>
<dbReference type="GO" id="GO:0009408">
    <property type="term" value="P:response to heat"/>
    <property type="evidence" value="ECO:0007669"/>
    <property type="project" value="TreeGrafter"/>
</dbReference>
<dbReference type="GO" id="GO:0005544">
    <property type="term" value="F:calcium-dependent phospholipid binding"/>
    <property type="evidence" value="ECO:0007669"/>
    <property type="project" value="UniProtKB-KW"/>
</dbReference>
<evidence type="ECO:0000313" key="7">
    <source>
        <dbReference type="EMBL" id="KAF3326182.1"/>
    </source>
</evidence>
<dbReference type="InterPro" id="IPR001464">
    <property type="entry name" value="Annexin"/>
</dbReference>
<dbReference type="Pfam" id="PF00191">
    <property type="entry name" value="Annexin"/>
    <property type="match status" value="3"/>
</dbReference>
<evidence type="ECO:0000256" key="4">
    <source>
        <dbReference type="ARBA" id="ARBA00023216"/>
    </source>
</evidence>
<comment type="similarity">
    <text evidence="6">Belongs to the annexin family.</text>
</comment>
<dbReference type="FunFam" id="1.10.220.10:FF:000001">
    <property type="entry name" value="Annexin"/>
    <property type="match status" value="1"/>
</dbReference>
<dbReference type="FunFam" id="1.10.220.10:FF:000008">
    <property type="entry name" value="Annexin"/>
    <property type="match status" value="1"/>
</dbReference>
<dbReference type="PROSITE" id="PS00223">
    <property type="entry name" value="ANNEXIN_1"/>
    <property type="match status" value="1"/>
</dbReference>
<dbReference type="InterPro" id="IPR037104">
    <property type="entry name" value="Annexin_sf"/>
</dbReference>
<dbReference type="Proteomes" id="UP000623129">
    <property type="component" value="Unassembled WGS sequence"/>
</dbReference>
<keyword evidence="1" id="KW-0479">Metal-binding</keyword>
<dbReference type="InterPro" id="IPR018252">
    <property type="entry name" value="Annexin_repeat_CS"/>
</dbReference>
<dbReference type="AlphaFoldDB" id="A0A833QQN6"/>
<dbReference type="GO" id="GO:0005886">
    <property type="term" value="C:plasma membrane"/>
    <property type="evidence" value="ECO:0007669"/>
    <property type="project" value="TreeGrafter"/>
</dbReference>
<dbReference type="OrthoDB" id="37886at2759"/>
<evidence type="ECO:0000256" key="2">
    <source>
        <dbReference type="ARBA" id="ARBA00022737"/>
    </source>
</evidence>
<protein>
    <recommendedName>
        <fullName evidence="6">Annexin</fullName>
    </recommendedName>
</protein>
<keyword evidence="4 6" id="KW-0041">Annexin</keyword>
<dbReference type="SUPFAM" id="SSF47874">
    <property type="entry name" value="Annexin"/>
    <property type="match status" value="1"/>
</dbReference>
<dbReference type="GO" id="GO:0009651">
    <property type="term" value="P:response to salt stress"/>
    <property type="evidence" value="ECO:0007669"/>
    <property type="project" value="TreeGrafter"/>
</dbReference>
<comment type="caution">
    <text evidence="7">The sequence shown here is derived from an EMBL/GenBank/DDBJ whole genome shotgun (WGS) entry which is preliminary data.</text>
</comment>
<name>A0A833QQN6_9POAL</name>
<dbReference type="SMART" id="SM00335">
    <property type="entry name" value="ANX"/>
    <property type="match status" value="3"/>
</dbReference>
<dbReference type="PANTHER" id="PTHR10502:SF99">
    <property type="entry name" value="ANNEXIN D3"/>
    <property type="match status" value="1"/>
</dbReference>
<evidence type="ECO:0000313" key="8">
    <source>
        <dbReference type="Proteomes" id="UP000623129"/>
    </source>
</evidence>
<dbReference type="GO" id="GO:0005737">
    <property type="term" value="C:cytoplasm"/>
    <property type="evidence" value="ECO:0007669"/>
    <property type="project" value="TreeGrafter"/>
</dbReference>
<evidence type="ECO:0000256" key="6">
    <source>
        <dbReference type="RuleBase" id="RU003540"/>
    </source>
</evidence>
<keyword evidence="3 6" id="KW-0106">Calcium</keyword>
<evidence type="ECO:0000256" key="5">
    <source>
        <dbReference type="ARBA" id="ARBA00023302"/>
    </source>
</evidence>
<dbReference type="Gene3D" id="1.10.220.10">
    <property type="entry name" value="Annexin"/>
    <property type="match status" value="4"/>
</dbReference>
<dbReference type="FunFam" id="1.10.220.10:FF:000006">
    <property type="entry name" value="Annexin"/>
    <property type="match status" value="1"/>
</dbReference>
<keyword evidence="5 6" id="KW-0111">Calcium/phospholipid-binding</keyword>
<keyword evidence="8" id="KW-1185">Reference proteome</keyword>
<organism evidence="7 8">
    <name type="scientific">Carex littledalei</name>
    <dbReference type="NCBI Taxonomy" id="544730"/>
    <lineage>
        <taxon>Eukaryota</taxon>
        <taxon>Viridiplantae</taxon>
        <taxon>Streptophyta</taxon>
        <taxon>Embryophyta</taxon>
        <taxon>Tracheophyta</taxon>
        <taxon>Spermatophyta</taxon>
        <taxon>Magnoliopsida</taxon>
        <taxon>Liliopsida</taxon>
        <taxon>Poales</taxon>
        <taxon>Cyperaceae</taxon>
        <taxon>Cyperoideae</taxon>
        <taxon>Cariceae</taxon>
        <taxon>Carex</taxon>
        <taxon>Carex subgen. Euthyceras</taxon>
    </lineage>
</organism>
<evidence type="ECO:0000256" key="1">
    <source>
        <dbReference type="ARBA" id="ARBA00022723"/>
    </source>
</evidence>
<dbReference type="GO" id="GO:0009414">
    <property type="term" value="P:response to water deprivation"/>
    <property type="evidence" value="ECO:0007669"/>
    <property type="project" value="TreeGrafter"/>
</dbReference>
<dbReference type="GO" id="GO:0005509">
    <property type="term" value="F:calcium ion binding"/>
    <property type="evidence" value="ECO:0007669"/>
    <property type="project" value="InterPro"/>
</dbReference>
<accession>A0A833QQN6</accession>
<dbReference type="PRINTS" id="PR00196">
    <property type="entry name" value="ANNEXIN"/>
</dbReference>
<gene>
    <name evidence="7" type="ORF">FCM35_KLT09262</name>
</gene>
<sequence>MSTIDVPNPLPSPKEDAQELKKAFEGLGTNEKVAIKILSRRTAEQRAEIRRAYAVLYKKSLLDRLQSELSGDFRKAMILWMMDPAERDAKLVHEALKKKGEKAMWVIIEVSCASTPDHLIAVRRIYRSLFFSSLEEDIASSSLYKEPLRGFLVRLVSSYRYTDDYVMSELAKFEASLLINAIKKRELHDEDFLRIITTRNKSQLKATFLHYKRLSGKSIDEDIDHHSSSQFANMMIRAIWCLASPEKHFAEVIRYSIEGLGTDEDTLTRAIVCRAEIDMKRIKEEYKATFKTTVTCDVIGDTSGDYKEILLTLVGSEEP</sequence>
<comment type="domain">
    <text evidence="6">A pair of annexin repeats may form one binding site for calcium and phospholipid.</text>
</comment>
<dbReference type="GO" id="GO:0001786">
    <property type="term" value="F:phosphatidylserine binding"/>
    <property type="evidence" value="ECO:0007669"/>
    <property type="project" value="TreeGrafter"/>
</dbReference>
<dbReference type="GO" id="GO:0009409">
    <property type="term" value="P:response to cold"/>
    <property type="evidence" value="ECO:0007669"/>
    <property type="project" value="TreeGrafter"/>
</dbReference>
<dbReference type="PANTHER" id="PTHR10502">
    <property type="entry name" value="ANNEXIN"/>
    <property type="match status" value="1"/>
</dbReference>
<dbReference type="InterPro" id="IPR018502">
    <property type="entry name" value="Annexin_repeat"/>
</dbReference>
<reference evidence="7" key="1">
    <citation type="submission" date="2020-01" db="EMBL/GenBank/DDBJ databases">
        <title>Genome sequence of Kobresia littledalei, the first chromosome-level genome in the family Cyperaceae.</title>
        <authorList>
            <person name="Qu G."/>
        </authorList>
    </citation>
    <scope>NUCLEOTIDE SEQUENCE</scope>
    <source>
        <strain evidence="7">C.B.Clarke</strain>
        <tissue evidence="7">Leaf</tissue>
    </source>
</reference>
<dbReference type="EMBL" id="SWLB01000019">
    <property type="protein sequence ID" value="KAF3326182.1"/>
    <property type="molecule type" value="Genomic_DNA"/>
</dbReference>
<evidence type="ECO:0000256" key="3">
    <source>
        <dbReference type="ARBA" id="ARBA00022837"/>
    </source>
</evidence>